<feature type="domain" description="3-dehydroquinate synthase C-terminal" evidence="19">
    <location>
        <begin position="187"/>
        <end position="330"/>
    </location>
</feature>
<comment type="similarity">
    <text evidence="5 17">Belongs to the sugar phosphate cyclases superfamily. Dehydroquinate synthase family.</text>
</comment>
<comment type="pathway">
    <text evidence="4 17">Metabolic intermediate biosynthesis; chorismate biosynthesis; chorismate from D-erythrose 4-phosphate and phosphoenolpyruvate: step 2/7.</text>
</comment>
<evidence type="ECO:0000256" key="13">
    <source>
        <dbReference type="ARBA" id="ARBA00023027"/>
    </source>
</evidence>
<dbReference type="CDD" id="cd08195">
    <property type="entry name" value="DHQS"/>
    <property type="match status" value="1"/>
</dbReference>
<dbReference type="Pfam" id="PF24621">
    <property type="entry name" value="DHQS_C"/>
    <property type="match status" value="1"/>
</dbReference>
<evidence type="ECO:0000256" key="3">
    <source>
        <dbReference type="ARBA" id="ARBA00004496"/>
    </source>
</evidence>
<feature type="domain" description="3-dehydroquinate synthase N-terminal" evidence="18">
    <location>
        <begin position="75"/>
        <end position="185"/>
    </location>
</feature>
<keyword evidence="8 17" id="KW-0963">Cytoplasm</keyword>
<feature type="binding site" evidence="17">
    <location>
        <position position="148"/>
    </location>
    <ligand>
        <name>NAD(+)</name>
        <dbReference type="ChEBI" id="CHEBI:57540"/>
    </ligand>
</feature>
<keyword evidence="11 17" id="KW-0547">Nucleotide-binding</keyword>
<evidence type="ECO:0000256" key="16">
    <source>
        <dbReference type="ARBA" id="ARBA00023285"/>
    </source>
</evidence>
<organism evidence="20 21">
    <name type="scientific">Salibacterium lacus</name>
    <dbReference type="NCBI Taxonomy" id="1898109"/>
    <lineage>
        <taxon>Bacteria</taxon>
        <taxon>Bacillati</taxon>
        <taxon>Bacillota</taxon>
        <taxon>Bacilli</taxon>
        <taxon>Bacillales</taxon>
        <taxon>Bacillaceae</taxon>
    </lineage>
</organism>
<feature type="binding site" evidence="17">
    <location>
        <position position="253"/>
    </location>
    <ligand>
        <name>Zn(2+)</name>
        <dbReference type="ChEBI" id="CHEBI:29105"/>
    </ligand>
</feature>
<comment type="cofactor">
    <cofactor evidence="2 17">
        <name>NAD(+)</name>
        <dbReference type="ChEBI" id="CHEBI:57540"/>
    </cofactor>
</comment>
<feature type="binding site" evidence="17">
    <location>
        <begin position="136"/>
        <end position="137"/>
    </location>
    <ligand>
        <name>NAD(+)</name>
        <dbReference type="ChEBI" id="CHEBI:57540"/>
    </ligand>
</feature>
<keyword evidence="21" id="KW-1185">Reference proteome</keyword>
<dbReference type="PIRSF" id="PIRSF001455">
    <property type="entry name" value="DHQ_synth"/>
    <property type="match status" value="1"/>
</dbReference>
<evidence type="ECO:0000256" key="11">
    <source>
        <dbReference type="ARBA" id="ARBA00022741"/>
    </source>
</evidence>
<comment type="cofactor">
    <cofactor evidence="17">
        <name>Co(2+)</name>
        <dbReference type="ChEBI" id="CHEBI:48828"/>
    </cofactor>
    <cofactor evidence="17">
        <name>Zn(2+)</name>
        <dbReference type="ChEBI" id="CHEBI:29105"/>
    </cofactor>
    <text evidence="17">Binds 1 divalent metal cation per subunit. Can use either Co(2+) or Zn(2+).</text>
</comment>
<keyword evidence="16 17" id="KW-0170">Cobalt</keyword>
<dbReference type="InterPro" id="IPR030960">
    <property type="entry name" value="DHQS/DOIS_N"/>
</dbReference>
<proteinExistence type="inferred from homology"/>
<dbReference type="SUPFAM" id="SSF56796">
    <property type="entry name" value="Dehydroquinate synthase-like"/>
    <property type="match status" value="1"/>
</dbReference>
<evidence type="ECO:0000259" key="19">
    <source>
        <dbReference type="Pfam" id="PF24621"/>
    </source>
</evidence>
<dbReference type="HAMAP" id="MF_00110">
    <property type="entry name" value="DHQ_synthase"/>
    <property type="match status" value="1"/>
</dbReference>
<feature type="binding site" evidence="17">
    <location>
        <position position="157"/>
    </location>
    <ligand>
        <name>NAD(+)</name>
        <dbReference type="ChEBI" id="CHEBI:57540"/>
    </ligand>
</feature>
<evidence type="ECO:0000256" key="10">
    <source>
        <dbReference type="ARBA" id="ARBA00022723"/>
    </source>
</evidence>
<protein>
    <recommendedName>
        <fullName evidence="7 17">3-dehydroquinate synthase</fullName>
        <shortName evidence="17">DHQS</shortName>
        <ecNumber evidence="6 17">4.2.3.4</ecNumber>
    </recommendedName>
</protein>
<name>A0ABW5SYQ8_9BACI</name>
<keyword evidence="15 17" id="KW-0456">Lyase</keyword>
<keyword evidence="10 17" id="KW-0479">Metal-binding</keyword>
<comment type="function">
    <text evidence="17">Catalyzes the conversion of 3-deoxy-D-arabino-heptulosonate 7-phosphate (DAHP) to dehydroquinate (DHQ).</text>
</comment>
<accession>A0ABW5SYQ8</accession>
<keyword evidence="9 17" id="KW-0028">Amino-acid biosynthesis</keyword>
<dbReference type="Pfam" id="PF01761">
    <property type="entry name" value="DHQ_synthase"/>
    <property type="match status" value="1"/>
</dbReference>
<dbReference type="PANTHER" id="PTHR43622:SF7">
    <property type="entry name" value="3-DEHYDROQUINATE SYNTHASE, CHLOROPLASTIC"/>
    <property type="match status" value="1"/>
</dbReference>
<evidence type="ECO:0000256" key="9">
    <source>
        <dbReference type="ARBA" id="ARBA00022605"/>
    </source>
</evidence>
<evidence type="ECO:0000256" key="12">
    <source>
        <dbReference type="ARBA" id="ARBA00022833"/>
    </source>
</evidence>
<dbReference type="PANTHER" id="PTHR43622">
    <property type="entry name" value="3-DEHYDROQUINATE SYNTHASE"/>
    <property type="match status" value="1"/>
</dbReference>
<dbReference type="NCBIfam" id="TIGR01357">
    <property type="entry name" value="aroB"/>
    <property type="match status" value="1"/>
</dbReference>
<keyword evidence="14 17" id="KW-0057">Aromatic amino acid biosynthesis</keyword>
<dbReference type="EMBL" id="JBHUML010000002">
    <property type="protein sequence ID" value="MFD2704443.1"/>
    <property type="molecule type" value="Genomic_DNA"/>
</dbReference>
<comment type="caution">
    <text evidence="17">Lacks conserved residue(s) required for the propagation of feature annotation.</text>
</comment>
<evidence type="ECO:0000256" key="1">
    <source>
        <dbReference type="ARBA" id="ARBA00001393"/>
    </source>
</evidence>
<dbReference type="Gene3D" id="3.40.50.1970">
    <property type="match status" value="1"/>
</dbReference>
<dbReference type="RefSeq" id="WP_380711719.1">
    <property type="nucleotide sequence ID" value="NZ_JBHUML010000002.1"/>
</dbReference>
<keyword evidence="12 17" id="KW-0862">Zinc</keyword>
<comment type="subcellular location">
    <subcellularLocation>
        <location evidence="3 17">Cytoplasm</location>
    </subcellularLocation>
</comment>
<evidence type="ECO:0000313" key="20">
    <source>
        <dbReference type="EMBL" id="MFD2704443.1"/>
    </source>
</evidence>
<gene>
    <name evidence="17 20" type="primary">aroB</name>
    <name evidence="20" type="ORF">ACFSUB_03120</name>
</gene>
<reference evidence="21" key="1">
    <citation type="journal article" date="2019" name="Int. J. Syst. Evol. Microbiol.">
        <title>The Global Catalogue of Microorganisms (GCM) 10K type strain sequencing project: providing services to taxonomists for standard genome sequencing and annotation.</title>
        <authorList>
            <consortium name="The Broad Institute Genomics Platform"/>
            <consortium name="The Broad Institute Genome Sequencing Center for Infectious Disease"/>
            <person name="Wu L."/>
            <person name="Ma J."/>
        </authorList>
    </citation>
    <scope>NUCLEOTIDE SEQUENCE [LARGE SCALE GENOMIC DNA]</scope>
    <source>
        <strain evidence="21">KCTC 33792</strain>
    </source>
</reference>
<dbReference type="InterPro" id="IPR056179">
    <property type="entry name" value="DHQS_C"/>
</dbReference>
<evidence type="ECO:0000256" key="17">
    <source>
        <dbReference type="HAMAP-Rule" id="MF_00110"/>
    </source>
</evidence>
<dbReference type="Proteomes" id="UP001597520">
    <property type="component" value="Unassembled WGS sequence"/>
</dbReference>
<sequence>MGEGFLVEQLIIDTSSREYPVYIGEGLLHRSADLLASVLEGKSRALIISDSNTAPLYAETVLSSLEPLLPVQLHTLEAGEHSKSLEGYEQVMTACINARLDRHSVIVALGGGMVGDLAGFAAATYMRGISFVQIPTTLLAQDSSVGGKTGINHPLGKNLIGAFHQPEAVLYDTDTLASLPDKEWRSGFAEMIKHGVIKDPDLLARLRMDVQNTEDMKKGSLKQFLKQSMTVKADIVKEDEREAGVRAFLNFGHTLGHALEKASGYKDLTHGEAVAAGMIFAMKVSNYLQYSEWDTAAETAWFKTLGYPVEAPAAFEPAALVETMKSDKKARAGELTFVLAASPGKPFLANVEERDILHLLSEMKKGEY</sequence>
<comment type="caution">
    <text evidence="20">The sequence shown here is derived from an EMBL/GenBank/DDBJ whole genome shotgun (WGS) entry which is preliminary data.</text>
</comment>
<evidence type="ECO:0000259" key="18">
    <source>
        <dbReference type="Pfam" id="PF01761"/>
    </source>
</evidence>
<keyword evidence="13 17" id="KW-0520">NAD</keyword>
<evidence type="ECO:0000256" key="8">
    <source>
        <dbReference type="ARBA" id="ARBA00022490"/>
    </source>
</evidence>
<dbReference type="InterPro" id="IPR050071">
    <property type="entry name" value="Dehydroquinate_synthase"/>
</dbReference>
<dbReference type="EC" id="4.2.3.4" evidence="6 17"/>
<evidence type="ECO:0000256" key="4">
    <source>
        <dbReference type="ARBA" id="ARBA00004661"/>
    </source>
</evidence>
<dbReference type="InterPro" id="IPR030963">
    <property type="entry name" value="DHQ_synth_fam"/>
</dbReference>
<evidence type="ECO:0000256" key="6">
    <source>
        <dbReference type="ARBA" id="ARBA00013031"/>
    </source>
</evidence>
<feature type="binding site" evidence="17">
    <location>
        <position position="190"/>
    </location>
    <ligand>
        <name>Zn(2+)</name>
        <dbReference type="ChEBI" id="CHEBI:29105"/>
    </ligand>
</feature>
<comment type="catalytic activity">
    <reaction evidence="1 17">
        <text>7-phospho-2-dehydro-3-deoxy-D-arabino-heptonate = 3-dehydroquinate + phosphate</text>
        <dbReference type="Rhea" id="RHEA:21968"/>
        <dbReference type="ChEBI" id="CHEBI:32364"/>
        <dbReference type="ChEBI" id="CHEBI:43474"/>
        <dbReference type="ChEBI" id="CHEBI:58394"/>
        <dbReference type="EC" id="4.2.3.4"/>
    </reaction>
</comment>
<evidence type="ECO:0000256" key="15">
    <source>
        <dbReference type="ARBA" id="ARBA00023239"/>
    </source>
</evidence>
<evidence type="ECO:0000256" key="7">
    <source>
        <dbReference type="ARBA" id="ARBA00017684"/>
    </source>
</evidence>
<dbReference type="Gene3D" id="1.20.1090.10">
    <property type="entry name" value="Dehydroquinate synthase-like - alpha domain"/>
    <property type="match status" value="1"/>
</dbReference>
<dbReference type="InterPro" id="IPR016037">
    <property type="entry name" value="DHQ_synth_AroB"/>
</dbReference>
<feature type="binding site" evidence="17">
    <location>
        <position position="270"/>
    </location>
    <ligand>
        <name>Zn(2+)</name>
        <dbReference type="ChEBI" id="CHEBI:29105"/>
    </ligand>
</feature>
<evidence type="ECO:0000313" key="21">
    <source>
        <dbReference type="Proteomes" id="UP001597520"/>
    </source>
</evidence>
<evidence type="ECO:0000256" key="14">
    <source>
        <dbReference type="ARBA" id="ARBA00023141"/>
    </source>
</evidence>
<evidence type="ECO:0000256" key="5">
    <source>
        <dbReference type="ARBA" id="ARBA00005412"/>
    </source>
</evidence>
<dbReference type="GO" id="GO:0003856">
    <property type="term" value="F:3-dehydroquinate synthase activity"/>
    <property type="evidence" value="ECO:0007669"/>
    <property type="project" value="UniProtKB-EC"/>
</dbReference>
<evidence type="ECO:0000256" key="2">
    <source>
        <dbReference type="ARBA" id="ARBA00001911"/>
    </source>
</evidence>